<feature type="chain" id="PRO_5003151041" evidence="1">
    <location>
        <begin position="22"/>
        <end position="107"/>
    </location>
</feature>
<evidence type="ECO:0000313" key="2">
    <source>
        <dbReference type="EMBL" id="ADN77938.1"/>
    </source>
</evidence>
<keyword evidence="1" id="KW-0732">Signal</keyword>
<name>E1SR08_FERBD</name>
<sequence length="107" mass="11703">MLGRVVTAVALCVVLTPLAQAGVCEIGKKVQPISHWQQVDDAALQKRWCRVSSLAGLHRMDVDKYQDKGWHSVARASQQALDACTGELRQLKGLLEARSLAPPQCPE</sequence>
<organism evidence="2 3">
    <name type="scientific">Ferrimonas balearica (strain DSM 9799 / CCM 4581 / KCTC 23876 / PAT)</name>
    <dbReference type="NCBI Taxonomy" id="550540"/>
    <lineage>
        <taxon>Bacteria</taxon>
        <taxon>Pseudomonadati</taxon>
        <taxon>Pseudomonadota</taxon>
        <taxon>Gammaproteobacteria</taxon>
        <taxon>Alteromonadales</taxon>
        <taxon>Ferrimonadaceae</taxon>
        <taxon>Ferrimonas</taxon>
    </lineage>
</organism>
<keyword evidence="3" id="KW-1185">Reference proteome</keyword>
<dbReference type="HOGENOM" id="CLU_2206132_0_0_6"/>
<gene>
    <name evidence="2" type="ordered locus">Fbal_3745</name>
</gene>
<evidence type="ECO:0000313" key="3">
    <source>
        <dbReference type="Proteomes" id="UP000006683"/>
    </source>
</evidence>
<dbReference type="AlphaFoldDB" id="E1SR08"/>
<feature type="signal peptide" evidence="1">
    <location>
        <begin position="1"/>
        <end position="21"/>
    </location>
</feature>
<evidence type="ECO:0000256" key="1">
    <source>
        <dbReference type="SAM" id="SignalP"/>
    </source>
</evidence>
<proteinExistence type="predicted"/>
<dbReference type="Proteomes" id="UP000006683">
    <property type="component" value="Chromosome"/>
</dbReference>
<reference evidence="2 3" key="1">
    <citation type="journal article" date="2010" name="Stand. Genomic Sci.">
        <title>Complete genome sequence of Ferrimonas balearica type strain (PAT).</title>
        <authorList>
            <person name="Nolan M."/>
            <person name="Sikorski J."/>
            <person name="Davenport K."/>
            <person name="Lucas S."/>
            <person name="Glavina Del Rio T."/>
            <person name="Tice H."/>
            <person name="Cheng J."/>
            <person name="Goodwin L."/>
            <person name="Pitluck S."/>
            <person name="Liolios K."/>
            <person name="Ivanova N."/>
            <person name="Mavromatis K."/>
            <person name="Ovchinnikova G."/>
            <person name="Pati A."/>
            <person name="Chen A."/>
            <person name="Palaniappan K."/>
            <person name="Land M."/>
            <person name="Hauser L."/>
            <person name="Chang Y."/>
            <person name="Jeffries C."/>
            <person name="Tapia R."/>
            <person name="Brettin T."/>
            <person name="Detter J."/>
            <person name="Han C."/>
            <person name="Yasawong M."/>
            <person name="Rohde M."/>
            <person name="Tindall B."/>
            <person name="Goker M."/>
            <person name="Woyke T."/>
            <person name="Bristow J."/>
            <person name="Eisen J."/>
            <person name="Markowitz V."/>
            <person name="Hugenholtz P."/>
            <person name="Kyrpides N."/>
            <person name="Klenk H."/>
            <person name="Lapidus A."/>
        </authorList>
    </citation>
    <scope>NUCLEOTIDE SEQUENCE [LARGE SCALE GENOMIC DNA]</scope>
    <source>
        <strain evidence="3">DSM 9799 / CCM 4581 / KCTC 23876 / PAT</strain>
    </source>
</reference>
<protein>
    <submittedName>
        <fullName evidence="2">Uncharacterized protein</fullName>
    </submittedName>
</protein>
<dbReference type="EMBL" id="CP002209">
    <property type="protein sequence ID" value="ADN77938.1"/>
    <property type="molecule type" value="Genomic_DNA"/>
</dbReference>
<accession>E1SR08</accession>
<dbReference type="KEGG" id="fbl:Fbal_3745"/>